<reference evidence="10 11" key="1">
    <citation type="submission" date="2018-08" db="EMBL/GenBank/DDBJ databases">
        <title>The metabolism and importance of syntrophic acetate oxidation coupled to methane or sulfide production in haloalkaline environments.</title>
        <authorList>
            <person name="Timmers P.H.A."/>
            <person name="Vavourakis C.D."/>
            <person name="Sorokin D.Y."/>
            <person name="Sinninghe Damste J.S."/>
            <person name="Muyzer G."/>
            <person name="Stams A.J.M."/>
            <person name="Plugge C.M."/>
        </authorList>
    </citation>
    <scope>NUCLEOTIDE SEQUENCE [LARGE SCALE GENOMIC DNA]</scope>
    <source>
        <strain evidence="10">MSAO_Arc3</strain>
    </source>
</reference>
<keyword evidence="2" id="KW-0136">Cellulose degradation</keyword>
<name>A0A3R7VWJ7_9EURY</name>
<dbReference type="Gene3D" id="2.60.40.1120">
    <property type="entry name" value="Carboxypeptidase-like, regulatory domain"/>
    <property type="match status" value="1"/>
</dbReference>
<dbReference type="Gene3D" id="2.60.98.40">
    <property type="match status" value="2"/>
</dbReference>
<feature type="domain" description="CARDB" evidence="8">
    <location>
        <begin position="830"/>
        <end position="898"/>
    </location>
</feature>
<dbReference type="InterPro" id="IPR005102">
    <property type="entry name" value="Carbo-bd_X2"/>
</dbReference>
<dbReference type="Pfam" id="PF03442">
    <property type="entry name" value="CBM_X2"/>
    <property type="match status" value="1"/>
</dbReference>
<dbReference type="NCBIfam" id="TIGR01567">
    <property type="entry name" value="S_layer_rel_Mac"/>
    <property type="match status" value="2"/>
</dbReference>
<evidence type="ECO:0000259" key="7">
    <source>
        <dbReference type="Pfam" id="PF03442"/>
    </source>
</evidence>
<evidence type="ECO:0000256" key="1">
    <source>
        <dbReference type="ARBA" id="ARBA00022729"/>
    </source>
</evidence>
<dbReference type="Pfam" id="PF07752">
    <property type="entry name" value="S-layer"/>
    <property type="match status" value="2"/>
</dbReference>
<dbReference type="InterPro" id="IPR011635">
    <property type="entry name" value="CARDB"/>
</dbReference>
<evidence type="ECO:0000313" key="11">
    <source>
        <dbReference type="Proteomes" id="UP000284763"/>
    </source>
</evidence>
<feature type="region of interest" description="Disordered" evidence="5">
    <location>
        <begin position="1"/>
        <end position="22"/>
    </location>
</feature>
<feature type="transmembrane region" description="Helical" evidence="6">
    <location>
        <begin position="914"/>
        <end position="935"/>
    </location>
</feature>
<protein>
    <submittedName>
        <fullName evidence="10">S-layer protein</fullName>
    </submittedName>
</protein>
<dbReference type="InterPro" id="IPR006457">
    <property type="entry name" value="S_layer-rel_Mac"/>
</dbReference>
<evidence type="ECO:0000256" key="4">
    <source>
        <dbReference type="ARBA" id="ARBA00023326"/>
    </source>
</evidence>
<keyword evidence="6" id="KW-1133">Transmembrane helix</keyword>
<keyword evidence="3" id="KW-0119">Carbohydrate metabolism</keyword>
<proteinExistence type="predicted"/>
<dbReference type="Gene3D" id="2.60.40.4190">
    <property type="match status" value="2"/>
</dbReference>
<evidence type="ECO:0000256" key="2">
    <source>
        <dbReference type="ARBA" id="ARBA00023001"/>
    </source>
</evidence>
<dbReference type="EMBL" id="QZAB01000466">
    <property type="protein sequence ID" value="RQD82225.1"/>
    <property type="molecule type" value="Genomic_DNA"/>
</dbReference>
<keyword evidence="1" id="KW-0732">Signal</keyword>
<dbReference type="Proteomes" id="UP000284763">
    <property type="component" value="Unassembled WGS sequence"/>
</dbReference>
<dbReference type="Gene3D" id="2.60.40.10">
    <property type="entry name" value="Immunoglobulins"/>
    <property type="match status" value="2"/>
</dbReference>
<feature type="domain" description="Carbohydrate binding X2" evidence="7">
    <location>
        <begin position="8"/>
        <end position="86"/>
    </location>
</feature>
<gene>
    <name evidence="10" type="ORF">D5R95_07460</name>
</gene>
<dbReference type="InterPro" id="IPR013783">
    <property type="entry name" value="Ig-like_fold"/>
</dbReference>
<sequence length="959" mass="106266">MLNPPKLNPTSEEFDKSKPEDVETTIDWGSATSIENINKTSDSSTLVNNTDYKVDNNKLIFLSDYLKDQDDGEIEFLVDFNVGNANFNITIYPKGYSTGNRIWAADSNLSLEYTWDAKSFTGFYYDLDAGLSSESMTIELLGSDNRRVEDGDLEYTTEPIMVDFEHDDFGEYQAVGFMADRYFAGFTDDNTTFVNNDISMMADGQLSKVLIDSDDRRSVFTGSSLVLDEGYSINIVELDVSGDSLFLTLTKDGQEVDSDILSSDDFYVYEKDIGSTDDVPLIAVHIGNIFRGTETNAVFIDGIFQISEDYVSIEEGEQFGKLEITSISPTSIEMRNDGRFTLSRGSTIDIMGDVKIEVADSGTLRFAPFVDITEPGKHEIRGTVAENEGLEWTPLNFEGFYYDIDEGLMTESLTLGYSGRLIDSGNLTYETNPVEVNFEHSDFGKYQVIGFMAEKYFAGFTRADTEFVDDDISMIADGQLSKVLLDNDDRRTLYTGSSLVLEEGYTLNMQQIDIDGNQVWVSLRKDGSEVDDAILEAGSTYVYEKDLGSAEDVPIIAVQLQSVFRGTEVNALFIEGIFQISEDYLLIEEGDTFGEMEVDTISPTSIVMTNDDNINLRTGRTIDLMGDIKFKVADDSANVRYYPFVEREIAGDSLDLDIPSTISQDETITIKVTSRGASVNDATVKFDGQEIGTTDREGELRHNPERAGTFEVRAEKSGYIPATGNIEVIDPDDEGRRMSIEVSPDEIFEGQSIDVRIVSAIGAEPMEDVEVFYDGSSRGTTDEDGRVSSWTVTEPGIHRITATKEGYLDEEKTIEVIALEAEFDYSNLVISPEEVREGRDVTITADVENIGTDAGEYNIELRIDGNVTDSKTVYLEVDEQTTIEFVHTAGEPGNYTVEIGDLEGTFEVTEGLSIVWYVAGVIIVAGGAAAAYMFTAGGWTVEMVKARLAELIETIRSKR</sequence>
<dbReference type="SUPFAM" id="SSF81296">
    <property type="entry name" value="E set domains"/>
    <property type="match status" value="1"/>
</dbReference>
<dbReference type="InterPro" id="IPR014756">
    <property type="entry name" value="Ig_E-set"/>
</dbReference>
<keyword evidence="6" id="KW-0472">Membrane</keyword>
<evidence type="ECO:0000256" key="3">
    <source>
        <dbReference type="ARBA" id="ARBA00023277"/>
    </source>
</evidence>
<keyword evidence="6" id="KW-0812">Transmembrane</keyword>
<evidence type="ECO:0000256" key="6">
    <source>
        <dbReference type="SAM" id="Phobius"/>
    </source>
</evidence>
<dbReference type="GO" id="GO:0030245">
    <property type="term" value="P:cellulose catabolic process"/>
    <property type="evidence" value="ECO:0007669"/>
    <property type="project" value="UniProtKB-KW"/>
</dbReference>
<feature type="domain" description="S-layer family duplication" evidence="9">
    <location>
        <begin position="107"/>
        <end position="360"/>
    </location>
</feature>
<evidence type="ECO:0000313" key="10">
    <source>
        <dbReference type="EMBL" id="RQD82225.1"/>
    </source>
</evidence>
<comment type="caution">
    <text evidence="10">The sequence shown here is derived from an EMBL/GenBank/DDBJ whole genome shotgun (WGS) entry which is preliminary data.</text>
</comment>
<dbReference type="Pfam" id="PF07705">
    <property type="entry name" value="CARDB"/>
    <property type="match status" value="1"/>
</dbReference>
<organism evidence="10 11">
    <name type="scientific">Methanosalsum natronophilum</name>
    <dbReference type="NCBI Taxonomy" id="768733"/>
    <lineage>
        <taxon>Archaea</taxon>
        <taxon>Methanobacteriati</taxon>
        <taxon>Methanobacteriota</taxon>
        <taxon>Stenosarchaea group</taxon>
        <taxon>Methanomicrobia</taxon>
        <taxon>Methanosarcinales</taxon>
        <taxon>Methanosarcinaceae</taxon>
        <taxon>Methanosalsum</taxon>
    </lineage>
</organism>
<evidence type="ECO:0000259" key="9">
    <source>
        <dbReference type="Pfam" id="PF07752"/>
    </source>
</evidence>
<accession>A0A3R7VWJ7</accession>
<keyword evidence="4" id="KW-0624">Polysaccharide degradation</keyword>
<evidence type="ECO:0000259" key="8">
    <source>
        <dbReference type="Pfam" id="PF07705"/>
    </source>
</evidence>
<dbReference type="AlphaFoldDB" id="A0A3R7VWJ7"/>
<feature type="domain" description="S-layer family duplication" evidence="9">
    <location>
        <begin position="383"/>
        <end position="634"/>
    </location>
</feature>
<evidence type="ECO:0000256" key="5">
    <source>
        <dbReference type="SAM" id="MobiDB-lite"/>
    </source>
</evidence>